<organism evidence="1 2">
    <name type="scientific">Megasphaera hexanoica</name>
    <dbReference type="NCBI Taxonomy" id="1675036"/>
    <lineage>
        <taxon>Bacteria</taxon>
        <taxon>Bacillati</taxon>
        <taxon>Bacillota</taxon>
        <taxon>Negativicutes</taxon>
        <taxon>Veillonellales</taxon>
        <taxon>Veillonellaceae</taxon>
        <taxon>Megasphaera</taxon>
    </lineage>
</organism>
<proteinExistence type="predicted"/>
<evidence type="ECO:0000313" key="2">
    <source>
        <dbReference type="Proteomes" id="UP001605989"/>
    </source>
</evidence>
<dbReference type="EMBL" id="JBIEKR010000006">
    <property type="protein sequence ID" value="MFG6273258.1"/>
    <property type="molecule type" value="Genomic_DNA"/>
</dbReference>
<dbReference type="Proteomes" id="UP001605989">
    <property type="component" value="Unassembled WGS sequence"/>
</dbReference>
<reference evidence="1 2" key="1">
    <citation type="submission" date="2024-10" db="EMBL/GenBank/DDBJ databases">
        <authorList>
            <person name="Sang B.-I."/>
            <person name="Prabhaharan D."/>
        </authorList>
    </citation>
    <scope>NUCLEOTIDE SEQUENCE [LARGE SCALE GENOMIC DNA]</scope>
    <source>
        <strain evidence="1 2">MH</strain>
    </source>
</reference>
<dbReference type="RefSeq" id="WP_113856230.1">
    <property type="nucleotide sequence ID" value="NZ_CP011940.1"/>
</dbReference>
<name>A0ABW7DQD4_9FIRM</name>
<comment type="caution">
    <text evidence="1">The sequence shown here is derived from an EMBL/GenBank/DDBJ whole genome shotgun (WGS) entry which is preliminary data.</text>
</comment>
<keyword evidence="2" id="KW-1185">Reference proteome</keyword>
<evidence type="ECO:0000313" key="1">
    <source>
        <dbReference type="EMBL" id="MFG6273258.1"/>
    </source>
</evidence>
<gene>
    <name evidence="1" type="ORF">ACGTZG_08665</name>
</gene>
<sequence>MEKLHAVLSASGIISAKMTAGVPLKTSIKTSGYSKKAMVRMPRKSYFPSLGDVDKLYIDENEGIIYLWDADALTYIPIASDWHQINVINGGEA</sequence>
<protein>
    <submittedName>
        <fullName evidence="1">Uncharacterized protein</fullName>
    </submittedName>
</protein>
<accession>A0ABW7DQD4</accession>